<evidence type="ECO:0000259" key="11">
    <source>
        <dbReference type="Pfam" id="PF07715"/>
    </source>
</evidence>
<dbReference type="Gene3D" id="2.40.170.20">
    <property type="entry name" value="TonB-dependent receptor, beta-barrel domain"/>
    <property type="match status" value="1"/>
</dbReference>
<evidence type="ECO:0000313" key="12">
    <source>
        <dbReference type="EMBL" id="MCM2680343.1"/>
    </source>
</evidence>
<dbReference type="InterPro" id="IPR000531">
    <property type="entry name" value="Beta-barrel_TonB"/>
</dbReference>
<accession>A0AA41W8E8</accession>
<gene>
    <name evidence="12" type="ORF">NAF29_11765</name>
</gene>
<dbReference type="PROSITE" id="PS52016">
    <property type="entry name" value="TONB_DEPENDENT_REC_3"/>
    <property type="match status" value="1"/>
</dbReference>
<keyword evidence="5 9" id="KW-0798">TonB box</keyword>
<sequence length="987" mass="110550">MIKGFSWARVYYFSQLLVGLYTTSLVPMAWAEAPNIPRQVALSAGELNRSLSALSEQFNIAIISDAGIVEGLESPSIQGSMSLESALKTILTPHHLTAKSTHAGILIERSEPSAPPSNNTIPKQRQDTFDRLEVHGYSNALELSYSAKYASQELKEYMFADEIGKLPERSIAEVLNRMPGVTITREAGEGRQVSVRGLDSGFTRVQFNGMESLATGASIDSRGGVNNTRKFDLNLIPAELIRSVEVYKSSNASIDGGGISGTVNLKTPLPLELSDEQSSISIEQSYNDFSETWGHGVSALLSRMNDTHSFGVALSGAYVDRDTTEKGYSTIRWAQGDWGNLYQAGRTGQSVSSTDIDKLESGETYHSRYSRYDVYQRNIKRIAGLVSAQWRPNQSVQVAGNVIAGNMAVRMDEYHISSSGLAVNDLSGVIVNEVHFDGDDLVYADLDNVDLRTEYNRERHQTDYVQAQLWMDYEFNSKTQVTVSLGAQNAKFDSPIHDKVYLWSPQQSFRYDFSQHSRISVNDYGAGLHTKEDWSLYQTTRDIDLVENRFVQTKIDINHELSPWWELRAGIQYKTYQNENERVRFRDISMRNQNVAAITENSPVDYGKNMGVVGLPSTWIVAGHDAFSSLYDGDPTQNQSPDLSAKLREYLIAGYLQTVFDEPFDDIPLSGNLGFRWESIRQRSQGTIATPEEPEIFDSLQRHAQILPSMNLIWQFSEKIQARFAANRNWSKAEIRQLNPSHAINVGGQSLNRGNPELKPMVADSIDVGLDWFSRNQHFISVGVFYKDIDSLVHEESRMQPFSETGLSLDLISDRGQDGDTVYWVSEPTNGDSVELLGAELSTMFSLWHSTDGAPKLSFNYTFSDAQDSYSVGDQRVTSPLIGLSRHIGNATLFYDTAKFGFRVSGNYRSAYVQSVPSGNNNDEDGLNSAFYLDMSGYYQWAESIRFDLEISNLTDEVFDLYIDSSNRPYNYTQSGTEFKVQLNVQI</sequence>
<dbReference type="InterPro" id="IPR039426">
    <property type="entry name" value="TonB-dep_rcpt-like"/>
</dbReference>
<organism evidence="12 13">
    <name type="scientific">Echinimonas agarilytica</name>
    <dbReference type="NCBI Taxonomy" id="1215918"/>
    <lineage>
        <taxon>Bacteria</taxon>
        <taxon>Pseudomonadati</taxon>
        <taxon>Pseudomonadota</taxon>
        <taxon>Gammaproteobacteria</taxon>
        <taxon>Alteromonadales</taxon>
        <taxon>Echinimonadaceae</taxon>
        <taxon>Echinimonas</taxon>
    </lineage>
</organism>
<reference evidence="12 13" key="1">
    <citation type="journal article" date="2013" name="Antonie Van Leeuwenhoek">
        <title>Echinimonas agarilytica gen. nov., sp. nov., a new gammaproteobacterium isolated from the sea urchin Strongylocentrotus intermedius.</title>
        <authorList>
            <person name="Nedashkovskaya O.I."/>
            <person name="Stenkova A.M."/>
            <person name="Zhukova N.V."/>
            <person name="Van Trappen S."/>
            <person name="Lee J.S."/>
            <person name="Kim S.B."/>
        </authorList>
    </citation>
    <scope>NUCLEOTIDE SEQUENCE [LARGE SCALE GENOMIC DNA]</scope>
    <source>
        <strain evidence="12 13">KMM 6351</strain>
    </source>
</reference>
<dbReference type="RefSeq" id="WP_251261770.1">
    <property type="nucleotide sequence ID" value="NZ_JAMQGP010000006.1"/>
</dbReference>
<dbReference type="InterPro" id="IPR012910">
    <property type="entry name" value="Plug_dom"/>
</dbReference>
<dbReference type="InterPro" id="IPR036942">
    <property type="entry name" value="Beta-barrel_TonB_sf"/>
</dbReference>
<dbReference type="PANTHER" id="PTHR40980">
    <property type="entry name" value="PLUG DOMAIN-CONTAINING PROTEIN"/>
    <property type="match status" value="1"/>
</dbReference>
<feature type="domain" description="TonB-dependent receptor plug" evidence="11">
    <location>
        <begin position="160"/>
        <end position="261"/>
    </location>
</feature>
<evidence type="ECO:0000256" key="6">
    <source>
        <dbReference type="ARBA" id="ARBA00023136"/>
    </source>
</evidence>
<dbReference type="SUPFAM" id="SSF56935">
    <property type="entry name" value="Porins"/>
    <property type="match status" value="1"/>
</dbReference>
<evidence type="ECO:0000256" key="5">
    <source>
        <dbReference type="ARBA" id="ARBA00023077"/>
    </source>
</evidence>
<evidence type="ECO:0000313" key="13">
    <source>
        <dbReference type="Proteomes" id="UP001165393"/>
    </source>
</evidence>
<keyword evidence="3 8" id="KW-1134">Transmembrane beta strand</keyword>
<dbReference type="EMBL" id="JAMQGP010000006">
    <property type="protein sequence ID" value="MCM2680343.1"/>
    <property type="molecule type" value="Genomic_DNA"/>
</dbReference>
<dbReference type="AlphaFoldDB" id="A0AA41W8E8"/>
<dbReference type="Pfam" id="PF07715">
    <property type="entry name" value="Plug"/>
    <property type="match status" value="1"/>
</dbReference>
<evidence type="ECO:0000256" key="9">
    <source>
        <dbReference type="RuleBase" id="RU003357"/>
    </source>
</evidence>
<comment type="similarity">
    <text evidence="8 9">Belongs to the TonB-dependent receptor family.</text>
</comment>
<dbReference type="Gene3D" id="2.170.130.10">
    <property type="entry name" value="TonB-dependent receptor, plug domain"/>
    <property type="match status" value="1"/>
</dbReference>
<proteinExistence type="inferred from homology"/>
<dbReference type="Pfam" id="PF00593">
    <property type="entry name" value="TonB_dep_Rec_b-barrel"/>
    <property type="match status" value="1"/>
</dbReference>
<keyword evidence="12" id="KW-0675">Receptor</keyword>
<dbReference type="Gene3D" id="3.55.50.30">
    <property type="match status" value="1"/>
</dbReference>
<evidence type="ECO:0000256" key="3">
    <source>
        <dbReference type="ARBA" id="ARBA00022452"/>
    </source>
</evidence>
<dbReference type="InterPro" id="IPR037066">
    <property type="entry name" value="Plug_dom_sf"/>
</dbReference>
<dbReference type="PANTHER" id="PTHR40980:SF4">
    <property type="entry name" value="TONB-DEPENDENT RECEPTOR-LIKE BETA-BARREL DOMAIN-CONTAINING PROTEIN"/>
    <property type="match status" value="1"/>
</dbReference>
<keyword evidence="2 8" id="KW-0813">Transport</keyword>
<evidence type="ECO:0000256" key="8">
    <source>
        <dbReference type="PROSITE-ProRule" id="PRU01360"/>
    </source>
</evidence>
<dbReference type="InterPro" id="IPR010104">
    <property type="entry name" value="TonB_rcpt_bac"/>
</dbReference>
<evidence type="ECO:0000259" key="10">
    <source>
        <dbReference type="Pfam" id="PF00593"/>
    </source>
</evidence>
<evidence type="ECO:0000256" key="7">
    <source>
        <dbReference type="ARBA" id="ARBA00023237"/>
    </source>
</evidence>
<comment type="caution">
    <text evidence="12">The sequence shown here is derived from an EMBL/GenBank/DDBJ whole genome shotgun (WGS) entry which is preliminary data.</text>
</comment>
<evidence type="ECO:0000256" key="4">
    <source>
        <dbReference type="ARBA" id="ARBA00022692"/>
    </source>
</evidence>
<feature type="domain" description="TonB-dependent receptor-like beta-barrel" evidence="10">
    <location>
        <begin position="521"/>
        <end position="954"/>
    </location>
</feature>
<keyword evidence="6 8" id="KW-0472">Membrane</keyword>
<evidence type="ECO:0000256" key="1">
    <source>
        <dbReference type="ARBA" id="ARBA00004571"/>
    </source>
</evidence>
<name>A0AA41W8E8_9GAMM</name>
<comment type="subcellular location">
    <subcellularLocation>
        <location evidence="1 8">Cell outer membrane</location>
        <topology evidence="1 8">Multi-pass membrane protein</topology>
    </subcellularLocation>
</comment>
<protein>
    <submittedName>
        <fullName evidence="12">TonB-dependent receptor</fullName>
    </submittedName>
</protein>
<keyword evidence="7 8" id="KW-0998">Cell outer membrane</keyword>
<dbReference type="Proteomes" id="UP001165393">
    <property type="component" value="Unassembled WGS sequence"/>
</dbReference>
<keyword evidence="4 8" id="KW-0812">Transmembrane</keyword>
<dbReference type="NCBIfam" id="TIGR01782">
    <property type="entry name" value="TonB-Xanth-Caul"/>
    <property type="match status" value="1"/>
</dbReference>
<keyword evidence="13" id="KW-1185">Reference proteome</keyword>
<dbReference type="GO" id="GO:0009279">
    <property type="term" value="C:cell outer membrane"/>
    <property type="evidence" value="ECO:0007669"/>
    <property type="project" value="UniProtKB-SubCell"/>
</dbReference>
<evidence type="ECO:0000256" key="2">
    <source>
        <dbReference type="ARBA" id="ARBA00022448"/>
    </source>
</evidence>